<dbReference type="EMBL" id="QGNW01001451">
    <property type="protein sequence ID" value="RVW40840.1"/>
    <property type="molecule type" value="Genomic_DNA"/>
</dbReference>
<evidence type="ECO:0000313" key="1">
    <source>
        <dbReference type="EMBL" id="RVW40840.1"/>
    </source>
</evidence>
<dbReference type="InterPro" id="IPR036396">
    <property type="entry name" value="Cyt_P450_sf"/>
</dbReference>
<sequence>MHPHPSSLLSQLPLIKKSSYGGRGIVPLRYSSASLSWPFIFAFTRKSGDDDKKLPPGSLGWPIMGETLEFLFGKPENFVFDRMKKYSPDIFKTKILGRRLW</sequence>
<dbReference type="GO" id="GO:0020037">
    <property type="term" value="F:heme binding"/>
    <property type="evidence" value="ECO:0007669"/>
    <property type="project" value="InterPro"/>
</dbReference>
<dbReference type="SUPFAM" id="SSF48264">
    <property type="entry name" value="Cytochrome P450"/>
    <property type="match status" value="1"/>
</dbReference>
<dbReference type="GO" id="GO:0004497">
    <property type="term" value="F:monooxygenase activity"/>
    <property type="evidence" value="ECO:0007669"/>
    <property type="project" value="InterPro"/>
</dbReference>
<dbReference type="AlphaFoldDB" id="A0A438DZK9"/>
<proteinExistence type="predicted"/>
<reference evidence="1 2" key="1">
    <citation type="journal article" date="2018" name="PLoS Genet.">
        <title>Population sequencing reveals clonal diversity and ancestral inbreeding in the grapevine cultivar Chardonnay.</title>
        <authorList>
            <person name="Roach M.J."/>
            <person name="Johnson D.L."/>
            <person name="Bohlmann J."/>
            <person name="van Vuuren H.J."/>
            <person name="Jones S.J."/>
            <person name="Pretorius I.S."/>
            <person name="Schmidt S.A."/>
            <person name="Borneman A.R."/>
        </authorList>
    </citation>
    <scope>NUCLEOTIDE SEQUENCE [LARGE SCALE GENOMIC DNA]</scope>
    <source>
        <strain evidence="2">cv. Chardonnay</strain>
        <tissue evidence="1">Leaf</tissue>
    </source>
</reference>
<organism evidence="1 2">
    <name type="scientific">Vitis vinifera</name>
    <name type="common">Grape</name>
    <dbReference type="NCBI Taxonomy" id="29760"/>
    <lineage>
        <taxon>Eukaryota</taxon>
        <taxon>Viridiplantae</taxon>
        <taxon>Streptophyta</taxon>
        <taxon>Embryophyta</taxon>
        <taxon>Tracheophyta</taxon>
        <taxon>Spermatophyta</taxon>
        <taxon>Magnoliopsida</taxon>
        <taxon>eudicotyledons</taxon>
        <taxon>Gunneridae</taxon>
        <taxon>Pentapetalae</taxon>
        <taxon>rosids</taxon>
        <taxon>Vitales</taxon>
        <taxon>Vitaceae</taxon>
        <taxon>Viteae</taxon>
        <taxon>Vitis</taxon>
    </lineage>
</organism>
<dbReference type="Gene3D" id="1.10.630.10">
    <property type="entry name" value="Cytochrome P450"/>
    <property type="match status" value="1"/>
</dbReference>
<accession>A0A438DZK9</accession>
<name>A0A438DZK9_VITVI</name>
<protein>
    <submittedName>
        <fullName evidence="1">Beta-amyrin 28-oxidase</fullName>
    </submittedName>
</protein>
<dbReference type="Proteomes" id="UP000288805">
    <property type="component" value="Unassembled WGS sequence"/>
</dbReference>
<gene>
    <name evidence="1" type="primary">C7A52_34</name>
    <name evidence="1" type="ORF">CK203_102590</name>
</gene>
<comment type="caution">
    <text evidence="1">The sequence shown here is derived from an EMBL/GenBank/DDBJ whole genome shotgun (WGS) entry which is preliminary data.</text>
</comment>
<dbReference type="GO" id="GO:0016705">
    <property type="term" value="F:oxidoreductase activity, acting on paired donors, with incorporation or reduction of molecular oxygen"/>
    <property type="evidence" value="ECO:0007669"/>
    <property type="project" value="InterPro"/>
</dbReference>
<dbReference type="GO" id="GO:0005506">
    <property type="term" value="F:iron ion binding"/>
    <property type="evidence" value="ECO:0007669"/>
    <property type="project" value="InterPro"/>
</dbReference>
<evidence type="ECO:0000313" key="2">
    <source>
        <dbReference type="Proteomes" id="UP000288805"/>
    </source>
</evidence>